<proteinExistence type="predicted"/>
<dbReference type="Pfam" id="PF20803">
    <property type="entry name" value="PaaX_M"/>
    <property type="match status" value="1"/>
</dbReference>
<dbReference type="Gene3D" id="1.20.58.1460">
    <property type="match status" value="1"/>
</dbReference>
<protein>
    <submittedName>
        <fullName evidence="3">Uncharacterized protein</fullName>
    </submittedName>
</protein>
<evidence type="ECO:0000259" key="1">
    <source>
        <dbReference type="Pfam" id="PF08223"/>
    </source>
</evidence>
<feature type="domain" description="Transcriptional repressor PaaX-like central Cas2-like" evidence="2">
    <location>
        <begin position="91"/>
        <end position="171"/>
    </location>
</feature>
<dbReference type="AlphaFoldDB" id="A0A2H0XAG5"/>
<dbReference type="GO" id="GO:0006351">
    <property type="term" value="P:DNA-templated transcription"/>
    <property type="evidence" value="ECO:0007669"/>
    <property type="project" value="InterPro"/>
</dbReference>
<dbReference type="PIRSF" id="PIRSF020623">
    <property type="entry name" value="PaaX"/>
    <property type="match status" value="1"/>
</dbReference>
<dbReference type="Gene3D" id="3.30.70.2650">
    <property type="match status" value="1"/>
</dbReference>
<dbReference type="EMBL" id="PEYV01000005">
    <property type="protein sequence ID" value="PIS21902.1"/>
    <property type="molecule type" value="Genomic_DNA"/>
</dbReference>
<dbReference type="PANTHER" id="PTHR30319">
    <property type="entry name" value="PHENYLACETIC ACID REGULATOR-RELATED TRANSCRIPTIONAL REPRESSOR"/>
    <property type="match status" value="1"/>
</dbReference>
<feature type="domain" description="Transcriptional repressor PaaX-like C-terminal" evidence="1">
    <location>
        <begin position="176"/>
        <end position="244"/>
    </location>
</feature>
<name>A0A2H0XAG5_UNCKA</name>
<gene>
    <name evidence="3" type="ORF">COT51_00325</name>
</gene>
<sequence length="250" mass="29509">MRTRDKILIDLAETIDYGNYISGLYNKRTHDILGLRMGKKDRKVEQAVRRLLAVKEIEKEITREGDVRYKITSLGLNTLNRIISVNKLAKKQWDRKWRFVVFDVEEKQRFNRDRIRDHLYRLSFGHLQKSVWISPHPVIDELEELFKTEKIETGVLFFEAEKVGSLTNEEIAKKAWDLSRISEMYAILLEKYGEDVSVNQEKAKFDFVDEYLEILKDDPCLPNEVLPSDWKGREARKLLEKIKKSPSFSS</sequence>
<reference evidence="4" key="1">
    <citation type="submission" date="2017-09" db="EMBL/GenBank/DDBJ databases">
        <title>Depth-based differentiation of microbial function through sediment-hosted aquifers and enrichment of novel symbionts in the deep terrestrial subsurface.</title>
        <authorList>
            <person name="Probst A.J."/>
            <person name="Ladd B."/>
            <person name="Jarett J.K."/>
            <person name="Geller-Mcgrath D.E."/>
            <person name="Sieber C.M.K."/>
            <person name="Emerson J.B."/>
            <person name="Anantharaman K."/>
            <person name="Thomas B.C."/>
            <person name="Malmstrom R."/>
            <person name="Stieglmeier M."/>
            <person name="Klingl A."/>
            <person name="Woyke T."/>
            <person name="Ryan C.M."/>
            <person name="Banfield J.F."/>
        </authorList>
    </citation>
    <scope>NUCLEOTIDE SEQUENCE [LARGE SCALE GENOMIC DNA]</scope>
</reference>
<comment type="caution">
    <text evidence="3">The sequence shown here is derived from an EMBL/GenBank/DDBJ whole genome shotgun (WGS) entry which is preliminary data.</text>
</comment>
<evidence type="ECO:0000259" key="2">
    <source>
        <dbReference type="Pfam" id="PF20803"/>
    </source>
</evidence>
<evidence type="ECO:0000313" key="4">
    <source>
        <dbReference type="Proteomes" id="UP000231098"/>
    </source>
</evidence>
<organism evidence="3 4">
    <name type="scientific">candidate division WWE3 bacterium CG08_land_8_20_14_0_20_41_15</name>
    <dbReference type="NCBI Taxonomy" id="1975086"/>
    <lineage>
        <taxon>Bacteria</taxon>
        <taxon>Katanobacteria</taxon>
    </lineage>
</organism>
<evidence type="ECO:0000313" key="3">
    <source>
        <dbReference type="EMBL" id="PIS21902.1"/>
    </source>
</evidence>
<accession>A0A2H0XAG5</accession>
<dbReference type="InterPro" id="IPR011965">
    <property type="entry name" value="PaaX_trns_reg"/>
</dbReference>
<dbReference type="InterPro" id="IPR048846">
    <property type="entry name" value="PaaX-like_central"/>
</dbReference>
<dbReference type="PANTHER" id="PTHR30319:SF1">
    <property type="entry name" value="TRANSCRIPTIONAL REPRESSOR PAAX"/>
    <property type="match status" value="1"/>
</dbReference>
<dbReference type="Pfam" id="PF08223">
    <property type="entry name" value="PaaX_C"/>
    <property type="match status" value="1"/>
</dbReference>
<dbReference type="InterPro" id="IPR013225">
    <property type="entry name" value="PaaX_C"/>
</dbReference>
<dbReference type="Proteomes" id="UP000231098">
    <property type="component" value="Unassembled WGS sequence"/>
</dbReference>